<dbReference type="AlphaFoldDB" id="A0A554MU94"/>
<evidence type="ECO:0000313" key="1">
    <source>
        <dbReference type="EMBL" id="TSD08697.1"/>
    </source>
</evidence>
<accession>A0A554MU94</accession>
<proteinExistence type="predicted"/>
<dbReference type="RefSeq" id="WP_144263615.1">
    <property type="nucleotide sequence ID" value="NZ_QMDX01000029.1"/>
</dbReference>
<keyword evidence="2" id="KW-1185">Reference proteome</keyword>
<organism evidence="1 2">
    <name type="scientific">Haloglomus irregulare</name>
    <dbReference type="NCBI Taxonomy" id="2234134"/>
    <lineage>
        <taxon>Archaea</taxon>
        <taxon>Methanobacteriati</taxon>
        <taxon>Methanobacteriota</taxon>
        <taxon>Stenosarchaea group</taxon>
        <taxon>Halobacteria</taxon>
        <taxon>Halobacteriales</taxon>
        <taxon>Natronomonadaceae</taxon>
        <taxon>Haloglomus</taxon>
    </lineage>
</organism>
<dbReference type="InParanoid" id="A0A554MU94"/>
<gene>
    <name evidence="1" type="ORF">DP107_18690</name>
</gene>
<name>A0A554MU94_9EURY</name>
<dbReference type="EMBL" id="QMDX01000029">
    <property type="protein sequence ID" value="TSD08697.1"/>
    <property type="molecule type" value="Genomic_DNA"/>
</dbReference>
<sequence length="249" mass="27149">MRAYLTPLGQVDDQSRQIDLEEGAQVGIYRDGQQVLVETPGGTKDLGVRDVTVSRKKSGEPSVSFRAATGEVEIMNHPESKNSLTLRQQIGGERSISPGETEQVTESCVVEVGFNAEVRLTIKRQAGHKTLRADEAEQLLDEAAARSSSSGPTLASHARVLAENLRAKRHHSPNDCLQVANEVRDFVEDNPVETSAYEDARKSVEGVVEKLEAKLSSRAALGGDELAEEDRERIERVASRVEGLYSRAG</sequence>
<comment type="caution">
    <text evidence="1">The sequence shown here is derived from an EMBL/GenBank/DDBJ whole genome shotgun (WGS) entry which is preliminary data.</text>
</comment>
<dbReference type="Proteomes" id="UP000319894">
    <property type="component" value="Unassembled WGS sequence"/>
</dbReference>
<dbReference type="OrthoDB" id="336258at2157"/>
<evidence type="ECO:0000313" key="2">
    <source>
        <dbReference type="Proteomes" id="UP000319894"/>
    </source>
</evidence>
<protein>
    <submittedName>
        <fullName evidence="1">Uncharacterized protein</fullName>
    </submittedName>
</protein>
<reference evidence="1 2" key="1">
    <citation type="submission" date="2018-06" db="EMBL/GenBank/DDBJ databases">
        <title>Natronomonas sp. F16-60 a new haloarchaeon isolated from a solar saltern of Isla Cristina, Huelva, Spain.</title>
        <authorList>
            <person name="Duran-Viseras A."/>
            <person name="Sanchez-Porro C."/>
            <person name="Ventosa A."/>
        </authorList>
    </citation>
    <scope>NUCLEOTIDE SEQUENCE [LARGE SCALE GENOMIC DNA]</scope>
    <source>
        <strain evidence="1 2">F16-60</strain>
    </source>
</reference>